<dbReference type="Gene3D" id="3.30.70.3490">
    <property type="match status" value="1"/>
</dbReference>
<dbReference type="FunFam" id="2.40.160.120:FF:000001">
    <property type="entry name" value="Oxysterol-binding protein"/>
    <property type="match status" value="1"/>
</dbReference>
<organism evidence="3 4">
    <name type="scientific">Bagarius yarrelli</name>
    <name type="common">Goonch</name>
    <name type="synonym">Bagrus yarrelli</name>
    <dbReference type="NCBI Taxonomy" id="175774"/>
    <lineage>
        <taxon>Eukaryota</taxon>
        <taxon>Metazoa</taxon>
        <taxon>Chordata</taxon>
        <taxon>Craniata</taxon>
        <taxon>Vertebrata</taxon>
        <taxon>Euteleostomi</taxon>
        <taxon>Actinopterygii</taxon>
        <taxon>Neopterygii</taxon>
        <taxon>Teleostei</taxon>
        <taxon>Ostariophysi</taxon>
        <taxon>Siluriformes</taxon>
        <taxon>Sisoridae</taxon>
        <taxon>Sisorinae</taxon>
        <taxon>Bagarius</taxon>
    </lineage>
</organism>
<dbReference type="Pfam" id="PF01237">
    <property type="entry name" value="Oxysterol_BP"/>
    <property type="match status" value="2"/>
</dbReference>
<protein>
    <submittedName>
        <fullName evidence="3">Oxysterol-binding protein-related protein 6</fullName>
    </submittedName>
</protein>
<dbReference type="SUPFAM" id="SSF144000">
    <property type="entry name" value="Oxysterol-binding protein-like"/>
    <property type="match status" value="2"/>
</dbReference>
<dbReference type="GO" id="GO:0005829">
    <property type="term" value="C:cytosol"/>
    <property type="evidence" value="ECO:0007669"/>
    <property type="project" value="TreeGrafter"/>
</dbReference>
<name>A0A556U8Q9_BAGYA</name>
<dbReference type="PANTHER" id="PTHR10972:SF150">
    <property type="entry name" value="OXYSTEROL-BINDING PROTEIN"/>
    <property type="match status" value="1"/>
</dbReference>
<dbReference type="Gene3D" id="2.40.160.120">
    <property type="match status" value="1"/>
</dbReference>
<dbReference type="InterPro" id="IPR011993">
    <property type="entry name" value="PH-like_dom_sf"/>
</dbReference>
<feature type="compositionally biased region" description="Polar residues" evidence="2">
    <location>
        <begin position="1"/>
        <end position="19"/>
    </location>
</feature>
<feature type="compositionally biased region" description="Basic residues" evidence="2">
    <location>
        <begin position="216"/>
        <end position="234"/>
    </location>
</feature>
<evidence type="ECO:0000313" key="3">
    <source>
        <dbReference type="EMBL" id="TSO05457.1"/>
    </source>
</evidence>
<dbReference type="AlphaFoldDB" id="A0A556U8Q9"/>
<dbReference type="InterPro" id="IPR037239">
    <property type="entry name" value="OSBP_sf"/>
</dbReference>
<accession>A0A556U8Q9</accession>
<dbReference type="FunFam" id="3.30.70.3490:FF:000004">
    <property type="entry name" value="Oxysterol-binding protein"/>
    <property type="match status" value="1"/>
</dbReference>
<dbReference type="GO" id="GO:0097038">
    <property type="term" value="C:perinuclear endoplasmic reticulum"/>
    <property type="evidence" value="ECO:0007669"/>
    <property type="project" value="TreeGrafter"/>
</dbReference>
<reference evidence="3 4" key="1">
    <citation type="journal article" date="2019" name="Genome Biol. Evol.">
        <title>Whole-Genome Sequencing of the Giant Devil Catfish, Bagarius yarrelli.</title>
        <authorList>
            <person name="Jiang W."/>
            <person name="Lv Y."/>
            <person name="Cheng L."/>
            <person name="Yang K."/>
            <person name="Chao B."/>
            <person name="Wang X."/>
            <person name="Li Y."/>
            <person name="Pan X."/>
            <person name="You X."/>
            <person name="Zhang Y."/>
            <person name="Yang J."/>
            <person name="Li J."/>
            <person name="Zhang X."/>
            <person name="Liu S."/>
            <person name="Sun C."/>
            <person name="Yang J."/>
            <person name="Shi Q."/>
        </authorList>
    </citation>
    <scope>NUCLEOTIDE SEQUENCE [LARGE SCALE GENOMIC DNA]</scope>
    <source>
        <strain evidence="3">JWS20170419001</strain>
        <tissue evidence="3">Muscle</tissue>
    </source>
</reference>
<proteinExistence type="inferred from homology"/>
<evidence type="ECO:0000313" key="4">
    <source>
        <dbReference type="Proteomes" id="UP000319801"/>
    </source>
</evidence>
<comment type="similarity">
    <text evidence="1">Belongs to the OSBP family.</text>
</comment>
<dbReference type="GO" id="GO:0031965">
    <property type="term" value="C:nuclear membrane"/>
    <property type="evidence" value="ECO:0007669"/>
    <property type="project" value="TreeGrafter"/>
</dbReference>
<gene>
    <name evidence="3" type="ORF">Baya_9580</name>
</gene>
<sequence length="672" mass="77006">MDLEEQTVSSVTEKTSLSVSHLPRSPSKGGWQIMESLREPNGNVQKPSKHEGFLLKRRKWPMKGWHKMKKGKLRGRIDIGLSVMSIKKKTMCIDLDAEDSIYHLKVKSRDQFDGWVSQLRNHRTFRQNEIVMDPQERHLRSDSALRRQAVLSKQPSVPSKNSWFHSSEDMRKCCRELSECESSLLELNLLLKNMEVLHRKVSFPAVNTLQTEGPKKEKKGGRRWRSRKNRKSRKNTMQAPDSTSTASLHVSNPNLAPSELSHPESHLETPDSPTDALHLQEEFCSLASTVCATLKSTYTSLCIERDRVICINDKDLTDRPQHRLQQVSNKIGGSMPESLSEFYDAKEYLLSSSSSENEVSDNDSCLSDVSDNVSVELCNSETRLEKDNLDRSMLPRRLRLPSACVSVGVNLWSILSANIGKDLSKVAMPVQLNEPVNTLQRLCEEMEYCHLLDTAAHTQDPHMRMLNRVTSCIHNILSGERWIEHYGEMTLKNTASAENTSVCKVTFLKSKSRCLNTNDVEVVVTDSEGQVVHSLFGKWNEALYLGDPPSAICIWRVNPLPEDYQQYYGFTQFTVELNELNESIRPFLPPTDTRFRPDQRLLEEGDVAGAEEQKDRIESLQRERRRLLQETNTTHTPRFFNWSEDDAWISNGTYWPLREDPGFSKLEFPVLW</sequence>
<dbReference type="GO" id="GO:0120009">
    <property type="term" value="P:intermembrane lipid transfer"/>
    <property type="evidence" value="ECO:0007669"/>
    <property type="project" value="UniProtKB-ARBA"/>
</dbReference>
<comment type="caution">
    <text evidence="3">The sequence shown here is derived from an EMBL/GenBank/DDBJ whole genome shotgun (WGS) entry which is preliminary data.</text>
</comment>
<feature type="compositionally biased region" description="Polar residues" evidence="2">
    <location>
        <begin position="236"/>
        <end position="255"/>
    </location>
</feature>
<dbReference type="EMBL" id="VCAZ01000063">
    <property type="protein sequence ID" value="TSO05457.1"/>
    <property type="molecule type" value="Genomic_DNA"/>
</dbReference>
<dbReference type="SUPFAM" id="SSF50729">
    <property type="entry name" value="PH domain-like"/>
    <property type="match status" value="1"/>
</dbReference>
<dbReference type="GO" id="GO:0015485">
    <property type="term" value="F:cholesterol binding"/>
    <property type="evidence" value="ECO:0007669"/>
    <property type="project" value="TreeGrafter"/>
</dbReference>
<dbReference type="Proteomes" id="UP000319801">
    <property type="component" value="Unassembled WGS sequence"/>
</dbReference>
<dbReference type="PANTHER" id="PTHR10972">
    <property type="entry name" value="OXYSTEROL-BINDING PROTEIN-RELATED"/>
    <property type="match status" value="1"/>
</dbReference>
<keyword evidence="4" id="KW-1185">Reference proteome</keyword>
<evidence type="ECO:0000256" key="2">
    <source>
        <dbReference type="SAM" id="MobiDB-lite"/>
    </source>
</evidence>
<dbReference type="Gene3D" id="2.30.29.30">
    <property type="entry name" value="Pleckstrin-homology domain (PH domain)/Phosphotyrosine-binding domain (PTB)"/>
    <property type="match status" value="1"/>
</dbReference>
<feature type="region of interest" description="Disordered" evidence="2">
    <location>
        <begin position="208"/>
        <end position="274"/>
    </location>
</feature>
<dbReference type="GO" id="GO:0005886">
    <property type="term" value="C:plasma membrane"/>
    <property type="evidence" value="ECO:0007669"/>
    <property type="project" value="TreeGrafter"/>
</dbReference>
<evidence type="ECO:0000256" key="1">
    <source>
        <dbReference type="ARBA" id="ARBA00008842"/>
    </source>
</evidence>
<dbReference type="InterPro" id="IPR000648">
    <property type="entry name" value="Oxysterol-bd"/>
</dbReference>
<dbReference type="OrthoDB" id="1854502at2759"/>
<feature type="region of interest" description="Disordered" evidence="2">
    <location>
        <begin position="1"/>
        <end position="31"/>
    </location>
</feature>